<dbReference type="InterPro" id="IPR016897">
    <property type="entry name" value="SKP1"/>
</dbReference>
<dbReference type="Gene3D" id="3.30.710.10">
    <property type="entry name" value="Potassium Channel Kv1.1, Chain A"/>
    <property type="match status" value="1"/>
</dbReference>
<name>A0A2L0VDK1_HETAV</name>
<dbReference type="SUPFAM" id="SSF54695">
    <property type="entry name" value="POZ domain"/>
    <property type="match status" value="1"/>
</dbReference>
<dbReference type="InterPro" id="IPR036296">
    <property type="entry name" value="SKP1-like_dim_sf"/>
</dbReference>
<dbReference type="PANTHER" id="PTHR11165">
    <property type="entry name" value="SKP1"/>
    <property type="match status" value="1"/>
</dbReference>
<reference evidence="4" key="1">
    <citation type="journal article" date="2018" name="Front. Plant Sci.">
        <title>Large-Scale Identification and Characterization of Heterodera avenae Putative Effectors Suppressing or Inducing Cell Death in Nicotiana benthamiana.</title>
        <authorList>
            <person name="Chen C."/>
            <person name="Chen Y."/>
            <person name="Jian H."/>
            <person name="Yang D."/>
            <person name="Dai Y."/>
            <person name="Pan L."/>
            <person name="Shi F."/>
            <person name="Yang S."/>
            <person name="Liu Q."/>
        </authorList>
    </citation>
    <scope>NUCLEOTIDE SEQUENCE</scope>
    <source>
        <strain evidence="4">Isotig14897</strain>
    </source>
</reference>
<feature type="region of interest" description="Disordered" evidence="1">
    <location>
        <begin position="187"/>
        <end position="217"/>
    </location>
</feature>
<evidence type="ECO:0000259" key="3">
    <source>
        <dbReference type="Pfam" id="PF01466"/>
    </source>
</evidence>
<feature type="chain" id="PRO_5014785325" evidence="2">
    <location>
        <begin position="25"/>
        <end position="402"/>
    </location>
</feature>
<dbReference type="EMBL" id="MG525211">
    <property type="protein sequence ID" value="AVA09676.1"/>
    <property type="molecule type" value="Genomic_DNA"/>
</dbReference>
<organism evidence="4">
    <name type="scientific">Heterodera avenae</name>
    <name type="common">Cereal cyst nematode worm</name>
    <dbReference type="NCBI Taxonomy" id="34510"/>
    <lineage>
        <taxon>Eukaryota</taxon>
        <taxon>Metazoa</taxon>
        <taxon>Ecdysozoa</taxon>
        <taxon>Nematoda</taxon>
        <taxon>Chromadorea</taxon>
        <taxon>Rhabditida</taxon>
        <taxon>Tylenchina</taxon>
        <taxon>Tylenchomorpha</taxon>
        <taxon>Tylenchoidea</taxon>
        <taxon>Heteroderidae</taxon>
        <taxon>Heteroderinae</taxon>
        <taxon>Heterodera</taxon>
    </lineage>
</organism>
<dbReference type="InterPro" id="IPR011333">
    <property type="entry name" value="SKP1/BTB/POZ_sf"/>
</dbReference>
<feature type="domain" description="SKP1 component dimerisation" evidence="3">
    <location>
        <begin position="270"/>
        <end position="316"/>
    </location>
</feature>
<proteinExistence type="predicted"/>
<dbReference type="InterPro" id="IPR016072">
    <property type="entry name" value="Skp1_comp_dimer"/>
</dbReference>
<evidence type="ECO:0000313" key="4">
    <source>
        <dbReference type="EMBL" id="AVA09676.1"/>
    </source>
</evidence>
<evidence type="ECO:0000256" key="1">
    <source>
        <dbReference type="SAM" id="MobiDB-lite"/>
    </source>
</evidence>
<dbReference type="Pfam" id="PF01466">
    <property type="entry name" value="Skp1"/>
    <property type="match status" value="1"/>
</dbReference>
<feature type="signal peptide" evidence="2">
    <location>
        <begin position="1"/>
        <end position="24"/>
    </location>
</feature>
<dbReference type="AlphaFoldDB" id="A0A2L0VDK1"/>
<feature type="compositionally biased region" description="Basic and acidic residues" evidence="1">
    <location>
        <begin position="187"/>
        <end position="198"/>
    </location>
</feature>
<dbReference type="SUPFAM" id="SSF81382">
    <property type="entry name" value="Skp1 dimerisation domain-like"/>
    <property type="match status" value="1"/>
</dbReference>
<protein>
    <submittedName>
        <fullName evidence="4">Putative effector protein</fullName>
    </submittedName>
</protein>
<keyword evidence="2" id="KW-0732">Signal</keyword>
<sequence>MNIFSLFVCLFVALFDAIIQGGNAETMLPPIKLGVTGKKILLMPVEDLKQHSVLMPGQDVQQQETLLMPEKGLKKNILLMAGEDVKQDDTLLMPEEGLKQDNVLVADQKDVKQEGLLIDYSAALLSGHLNEMIQSLKLDEAKVGDPIFSEPIPVPGVTHYILGKVIEWCEENINSVYERHLALETEKENAHMETEKKKPQVTTASEGETVHTDAAPAPPTAEEVAAEAKKNRLANVPKFAVKLFDRYVEDKEQREFWEMVLAADFLRVDDLLKNLCDAVEKKIEGKTPAEIRKILHVKDDFVDPKEKERIDKLNAWYFDPNFVPPVIPIDGIDFGEETAQCIDTKGDDTCMVVNDDDATVKAMHSIETDEATAAASDSVKAMRIETNEGIGTGSAQPMDIGQ</sequence>
<evidence type="ECO:0000256" key="2">
    <source>
        <dbReference type="SAM" id="SignalP"/>
    </source>
</evidence>
<dbReference type="GO" id="GO:0006511">
    <property type="term" value="P:ubiquitin-dependent protein catabolic process"/>
    <property type="evidence" value="ECO:0007669"/>
    <property type="project" value="InterPro"/>
</dbReference>
<accession>A0A2L0VDK1</accession>